<name>A0ABT0LBI0_9GAMM</name>
<dbReference type="Gene3D" id="3.40.1570.10">
    <property type="entry name" value="HemS/ChuS/ChuX like domains"/>
    <property type="match status" value="1"/>
</dbReference>
<dbReference type="Pfam" id="PF06228">
    <property type="entry name" value="ChuX_HutX"/>
    <property type="match status" value="1"/>
</dbReference>
<dbReference type="NCBIfam" id="TIGR04108">
    <property type="entry name" value="HutX"/>
    <property type="match status" value="1"/>
</dbReference>
<comment type="caution">
    <text evidence="1">The sequence shown here is derived from an EMBL/GenBank/DDBJ whole genome shotgun (WGS) entry which is preliminary data.</text>
</comment>
<gene>
    <name evidence="1" type="primary">hutX</name>
    <name evidence="1" type="ORF">L2764_08620</name>
</gene>
<reference evidence="1 2" key="1">
    <citation type="submission" date="2022-01" db="EMBL/GenBank/DDBJ databases">
        <title>Whole genome-based taxonomy of the Shewanellaceae.</title>
        <authorList>
            <person name="Martin-Rodriguez A.J."/>
        </authorList>
    </citation>
    <scope>NUCLEOTIDE SEQUENCE [LARGE SCALE GENOMIC DNA]</scope>
    <source>
        <strain evidence="1 2">DSM 17177</strain>
    </source>
</reference>
<proteinExistence type="predicted"/>
<dbReference type="EMBL" id="JAKIKS010000025">
    <property type="protein sequence ID" value="MCL1124536.1"/>
    <property type="molecule type" value="Genomic_DNA"/>
</dbReference>
<sequence>MQPTESKLIKQYLTSNPSVMPSQVADALGVSELAVVKALPEDEWASIPLTHIDALFSSLPEWGNVTTIITVSGNIFEFKGPFPKGKYARGYYNLIPKDNGFHGHLKLDDVTHIVFISKAFRGKESYSIN</sequence>
<dbReference type="SUPFAM" id="SSF144064">
    <property type="entry name" value="Heme iron utilization protein-like"/>
    <property type="match status" value="1"/>
</dbReference>
<dbReference type="RefSeq" id="WP_248939813.1">
    <property type="nucleotide sequence ID" value="NZ_JAKIKS010000025.1"/>
</dbReference>
<dbReference type="Proteomes" id="UP001203423">
    <property type="component" value="Unassembled WGS sequence"/>
</dbReference>
<organism evidence="1 2">
    <name type="scientific">Shewanella surugensis</name>
    <dbReference type="NCBI Taxonomy" id="212020"/>
    <lineage>
        <taxon>Bacteria</taxon>
        <taxon>Pseudomonadati</taxon>
        <taxon>Pseudomonadota</taxon>
        <taxon>Gammaproteobacteria</taxon>
        <taxon>Alteromonadales</taxon>
        <taxon>Shewanellaceae</taxon>
        <taxon>Shewanella</taxon>
    </lineage>
</organism>
<keyword evidence="2" id="KW-1185">Reference proteome</keyword>
<dbReference type="InterPro" id="IPR053733">
    <property type="entry name" value="Heme_Transport_Util_sf"/>
</dbReference>
<evidence type="ECO:0000313" key="2">
    <source>
        <dbReference type="Proteomes" id="UP001203423"/>
    </source>
</evidence>
<evidence type="ECO:0000313" key="1">
    <source>
        <dbReference type="EMBL" id="MCL1124536.1"/>
    </source>
</evidence>
<accession>A0ABT0LBI0</accession>
<dbReference type="InterPro" id="IPR010413">
    <property type="entry name" value="HutX-like"/>
</dbReference>
<protein>
    <submittedName>
        <fullName evidence="1">Heme utilization cystosolic carrier protein HutX</fullName>
    </submittedName>
</protein>